<protein>
    <submittedName>
        <fullName evidence="2">Uncharacterized protein</fullName>
    </submittedName>
</protein>
<dbReference type="Proteomes" id="UP000326799">
    <property type="component" value="Unassembled WGS sequence"/>
</dbReference>
<accession>A0A5N6ERT8</accession>
<gene>
    <name evidence="2" type="ORF">BDV33DRAFT_172422</name>
</gene>
<evidence type="ECO:0000313" key="3">
    <source>
        <dbReference type="Proteomes" id="UP000326799"/>
    </source>
</evidence>
<reference evidence="2 3" key="1">
    <citation type="submission" date="2019-04" db="EMBL/GenBank/DDBJ databases">
        <title>Fungal friends and foes A comparative genomics study of 23 Aspergillus species from section Flavi.</title>
        <authorList>
            <consortium name="DOE Joint Genome Institute"/>
            <person name="Kjaerbolling I."/>
            <person name="Vesth T.C."/>
            <person name="Frisvad J.C."/>
            <person name="Nybo J.L."/>
            <person name="Theobald S."/>
            <person name="Kildgaard S."/>
            <person name="Petersen T.I."/>
            <person name="Kuo A."/>
            <person name="Sato A."/>
            <person name="Lyhne E.K."/>
            <person name="Kogle M.E."/>
            <person name="Wiebenga A."/>
            <person name="Kun R.S."/>
            <person name="Lubbers R.J."/>
            <person name="Makela M.R."/>
            <person name="Barry K."/>
            <person name="Chovatia M."/>
            <person name="Clum A."/>
            <person name="Daum C."/>
            <person name="Haridas S."/>
            <person name="He G."/>
            <person name="LaButti K."/>
            <person name="Lipzen A."/>
            <person name="Mondo S."/>
            <person name="Pangilinan J."/>
            <person name="Riley R."/>
            <person name="Salamov A."/>
            <person name="Simmons B.A."/>
            <person name="Magnuson J.K."/>
            <person name="Henrissat B."/>
            <person name="Mortensen U.H."/>
            <person name="Larsen T.O."/>
            <person name="De vries R.P."/>
            <person name="Grigoriev I.V."/>
            <person name="Machida M."/>
            <person name="Baker S.E."/>
            <person name="Andersen M.R."/>
        </authorList>
    </citation>
    <scope>NUCLEOTIDE SEQUENCE [LARGE SCALE GENOMIC DNA]</scope>
    <source>
        <strain evidence="2 3">CBS 126849</strain>
    </source>
</reference>
<feature type="signal peptide" evidence="1">
    <location>
        <begin position="1"/>
        <end position="18"/>
    </location>
</feature>
<feature type="chain" id="PRO_5025056217" evidence="1">
    <location>
        <begin position="19"/>
        <end position="87"/>
    </location>
</feature>
<evidence type="ECO:0000256" key="1">
    <source>
        <dbReference type="SAM" id="SignalP"/>
    </source>
</evidence>
<keyword evidence="3" id="KW-1185">Reference proteome</keyword>
<dbReference type="EMBL" id="ML733430">
    <property type="protein sequence ID" value="KAB8220262.1"/>
    <property type="molecule type" value="Genomic_DNA"/>
</dbReference>
<proteinExistence type="predicted"/>
<evidence type="ECO:0000313" key="2">
    <source>
        <dbReference type="EMBL" id="KAB8220262.1"/>
    </source>
</evidence>
<name>A0A5N6ERT8_9EURO</name>
<keyword evidence="1" id="KW-0732">Signal</keyword>
<sequence>MKIITCAFIFMLFALILGTSTDLNLSPNLLTTLRSTVHTQQPNKLVTQQPILNLAPASLFFIRLCTNMMIDDYFFFSCWLKLEHVMH</sequence>
<dbReference type="AlphaFoldDB" id="A0A5N6ERT8"/>
<organism evidence="2 3">
    <name type="scientific">Aspergillus novoparasiticus</name>
    <dbReference type="NCBI Taxonomy" id="986946"/>
    <lineage>
        <taxon>Eukaryota</taxon>
        <taxon>Fungi</taxon>
        <taxon>Dikarya</taxon>
        <taxon>Ascomycota</taxon>
        <taxon>Pezizomycotina</taxon>
        <taxon>Eurotiomycetes</taxon>
        <taxon>Eurotiomycetidae</taxon>
        <taxon>Eurotiales</taxon>
        <taxon>Aspergillaceae</taxon>
        <taxon>Aspergillus</taxon>
        <taxon>Aspergillus subgen. Circumdati</taxon>
    </lineage>
</organism>